<protein>
    <submittedName>
        <fullName evidence="1">Uncharacterized protein</fullName>
    </submittedName>
</protein>
<dbReference type="Proteomes" id="UP000825123">
    <property type="component" value="Chromosome"/>
</dbReference>
<evidence type="ECO:0000313" key="2">
    <source>
        <dbReference type="Proteomes" id="UP000825123"/>
    </source>
</evidence>
<dbReference type="GeneID" id="66164286"/>
<dbReference type="EMBL" id="AP024597">
    <property type="protein sequence ID" value="BCU71263.1"/>
    <property type="molecule type" value="Genomic_DNA"/>
</dbReference>
<dbReference type="KEGG" id="csty:KN1_25600"/>
<keyword evidence="2" id="KW-1185">Reference proteome</keyword>
<reference evidence="1 2" key="1">
    <citation type="submission" date="2021-04" db="EMBL/GenBank/DDBJ databases">
        <title>Complete genome sequence of Stygiolobus sp. KN-1.</title>
        <authorList>
            <person name="Nakamura K."/>
            <person name="Sakai H."/>
            <person name="Kurosawa N."/>
        </authorList>
    </citation>
    <scope>NUCLEOTIDE SEQUENCE [LARGE SCALE GENOMIC DNA]</scope>
    <source>
        <strain evidence="1 2">KN-1</strain>
    </source>
</reference>
<evidence type="ECO:0000313" key="1">
    <source>
        <dbReference type="EMBL" id="BCU71263.1"/>
    </source>
</evidence>
<name>A0A8D5ZGU7_9CREN</name>
<proteinExistence type="predicted"/>
<dbReference type="AlphaFoldDB" id="A0A8D5ZGU7"/>
<sequence length="91" mass="10817">MRKYDEVSKHDESIISYAITRLLKKKKLAKIQYCKEWKNGKCVEYYKRVDYILDEHLKDPELLQYLKNNGLVTDTNEGLTSFCLRLPRVSS</sequence>
<gene>
    <name evidence="1" type="ORF">KN1_25600</name>
</gene>
<dbReference type="RefSeq" id="WP_221287990.1">
    <property type="nucleotide sequence ID" value="NZ_AP024597.1"/>
</dbReference>
<organism evidence="1 2">
    <name type="scientific">Stygiolobus caldivivus</name>
    <dbReference type="NCBI Taxonomy" id="2824673"/>
    <lineage>
        <taxon>Archaea</taxon>
        <taxon>Thermoproteota</taxon>
        <taxon>Thermoprotei</taxon>
        <taxon>Sulfolobales</taxon>
        <taxon>Sulfolobaceae</taxon>
        <taxon>Stygiolobus</taxon>
    </lineage>
</organism>
<accession>A0A8D5ZGU7</accession>